<organism evidence="2 3">
    <name type="scientific">Streptomyces bingchenggensis (strain BCW-1)</name>
    <dbReference type="NCBI Taxonomy" id="749414"/>
    <lineage>
        <taxon>Bacteria</taxon>
        <taxon>Bacillati</taxon>
        <taxon>Actinomycetota</taxon>
        <taxon>Actinomycetes</taxon>
        <taxon>Kitasatosporales</taxon>
        <taxon>Streptomycetaceae</taxon>
        <taxon>Streptomyces</taxon>
    </lineage>
</organism>
<evidence type="ECO:0000313" key="3">
    <source>
        <dbReference type="Proteomes" id="UP000000377"/>
    </source>
</evidence>
<feature type="chain" id="PRO_5039403472" description="Secreted protein" evidence="1">
    <location>
        <begin position="22"/>
        <end position="142"/>
    </location>
</feature>
<dbReference type="Proteomes" id="UP000000377">
    <property type="component" value="Chromosome"/>
</dbReference>
<dbReference type="RefSeq" id="WP_014178965.1">
    <property type="nucleotide sequence ID" value="NC_016582.1"/>
</dbReference>
<dbReference type="PATRIC" id="fig|749414.3.peg.6587"/>
<gene>
    <name evidence="2" type="ordered locus">SBI_06394</name>
</gene>
<protein>
    <recommendedName>
        <fullName evidence="4">Secreted protein</fullName>
    </recommendedName>
</protein>
<evidence type="ECO:0008006" key="4">
    <source>
        <dbReference type="Google" id="ProtNLM"/>
    </source>
</evidence>
<feature type="signal peptide" evidence="1">
    <location>
        <begin position="1"/>
        <end position="21"/>
    </location>
</feature>
<dbReference type="PROSITE" id="PS51318">
    <property type="entry name" value="TAT"/>
    <property type="match status" value="1"/>
</dbReference>
<name>D7BTU5_STRBB</name>
<evidence type="ECO:0000256" key="1">
    <source>
        <dbReference type="SAM" id="SignalP"/>
    </source>
</evidence>
<evidence type="ECO:0000313" key="2">
    <source>
        <dbReference type="EMBL" id="ADI09514.1"/>
    </source>
</evidence>
<keyword evidence="3" id="KW-1185">Reference proteome</keyword>
<dbReference type="KEGG" id="sbh:SBI_06394"/>
<dbReference type="EMBL" id="CP002047">
    <property type="protein sequence ID" value="ADI09514.1"/>
    <property type="molecule type" value="Genomic_DNA"/>
</dbReference>
<dbReference type="AlphaFoldDB" id="D7BTU5"/>
<dbReference type="InterPro" id="IPR006311">
    <property type="entry name" value="TAT_signal"/>
</dbReference>
<reference evidence="2 3" key="1">
    <citation type="journal article" date="2010" name="J. Bacteriol.">
        <title>Genome sequence of the milbemycin-producing bacterium Streptomyces bingchenggensis.</title>
        <authorList>
            <person name="Wang X.J."/>
            <person name="Yan Y.J."/>
            <person name="Zhang B."/>
            <person name="An J."/>
            <person name="Wang J.J."/>
            <person name="Tian J."/>
            <person name="Jiang L."/>
            <person name="Chen Y.H."/>
            <person name="Huang S.X."/>
            <person name="Yin M."/>
            <person name="Zhang J."/>
            <person name="Gao A.L."/>
            <person name="Liu C.X."/>
            <person name="Zhu Z.X."/>
            <person name="Xiang W.S."/>
        </authorList>
    </citation>
    <scope>NUCLEOTIDE SEQUENCE [LARGE SCALE GENOMIC DNA]</scope>
    <source>
        <strain evidence="2 3">BCW-1</strain>
    </source>
</reference>
<dbReference type="HOGENOM" id="CLU_151338_0_0_11"/>
<accession>D7BTU5</accession>
<keyword evidence="1" id="KW-0732">Signal</keyword>
<proteinExistence type="predicted"/>
<sequence length="142" mass="14715">MSTHRRTGLAIAAVMCGAAVAAGPAAEAIGAPAPTSSSSTVVTDTAVNAAAAQPLSQSKFYGTFQKRDGCPYLVTSRGTPYYLPGYTVGGNGALYKKGGGFIAYPGWRIQANGTKQYKPGGTTLCTTWGNDLRIKARSIYAR</sequence>